<organism evidence="10 11">
    <name type="scientific">Exilibacterium tricleocarpae</name>
    <dbReference type="NCBI Taxonomy" id="2591008"/>
    <lineage>
        <taxon>Bacteria</taxon>
        <taxon>Pseudomonadati</taxon>
        <taxon>Pseudomonadota</taxon>
        <taxon>Gammaproteobacteria</taxon>
        <taxon>Cellvibrionales</taxon>
        <taxon>Cellvibrionaceae</taxon>
        <taxon>Exilibacterium</taxon>
    </lineage>
</organism>
<dbReference type="InterPro" id="IPR000888">
    <property type="entry name" value="RmlC-like"/>
</dbReference>
<dbReference type="Proteomes" id="UP000319732">
    <property type="component" value="Unassembled WGS sequence"/>
</dbReference>
<dbReference type="EMBL" id="VHSG01000011">
    <property type="protein sequence ID" value="TQV79468.1"/>
    <property type="molecule type" value="Genomic_DNA"/>
</dbReference>
<evidence type="ECO:0000256" key="7">
    <source>
        <dbReference type="ARBA" id="ARBA00033311"/>
    </source>
</evidence>
<dbReference type="Gene3D" id="2.60.120.10">
    <property type="entry name" value="Jelly Rolls"/>
    <property type="match status" value="1"/>
</dbReference>
<feature type="active site" description="Proton donor" evidence="8">
    <location>
        <position position="136"/>
    </location>
</feature>
<name>A0A545TQH9_9GAMM</name>
<feature type="site" description="Participates in a stacking interaction with the thymidine ring of dTDP-4-oxo-6-deoxyglucose" evidence="9">
    <location>
        <position position="142"/>
    </location>
</feature>
<dbReference type="InterPro" id="IPR011051">
    <property type="entry name" value="RmlC_Cupin_sf"/>
</dbReference>
<dbReference type="EC" id="5.1.3.13" evidence="3"/>
<comment type="caution">
    <text evidence="10">The sequence shown here is derived from an EMBL/GenBank/DDBJ whole genome shotgun (WGS) entry which is preliminary data.</text>
</comment>
<evidence type="ECO:0000256" key="5">
    <source>
        <dbReference type="ARBA" id="ARBA00029758"/>
    </source>
</evidence>
<dbReference type="PANTHER" id="PTHR21047:SF2">
    <property type="entry name" value="THYMIDINE DIPHOSPHO-4-KETO-RHAMNOSE 3,5-EPIMERASE"/>
    <property type="match status" value="1"/>
</dbReference>
<evidence type="ECO:0000256" key="2">
    <source>
        <dbReference type="ARBA" id="ARBA00001997"/>
    </source>
</evidence>
<feature type="active site" description="Proton acceptor" evidence="8">
    <location>
        <position position="66"/>
    </location>
</feature>
<comment type="catalytic activity">
    <reaction evidence="1">
        <text>dTDP-4-dehydro-6-deoxy-alpha-D-glucose = dTDP-4-dehydro-beta-L-rhamnose</text>
        <dbReference type="Rhea" id="RHEA:16969"/>
        <dbReference type="ChEBI" id="CHEBI:57649"/>
        <dbReference type="ChEBI" id="CHEBI:62830"/>
        <dbReference type="EC" id="5.1.3.13"/>
    </reaction>
</comment>
<evidence type="ECO:0000256" key="4">
    <source>
        <dbReference type="ARBA" id="ARBA00019595"/>
    </source>
</evidence>
<dbReference type="CDD" id="cd00438">
    <property type="entry name" value="cupin_RmlC"/>
    <property type="match status" value="1"/>
</dbReference>
<dbReference type="PANTHER" id="PTHR21047">
    <property type="entry name" value="DTDP-6-DEOXY-D-GLUCOSE-3,5 EPIMERASE"/>
    <property type="match status" value="1"/>
</dbReference>
<evidence type="ECO:0000313" key="10">
    <source>
        <dbReference type="EMBL" id="TQV79468.1"/>
    </source>
</evidence>
<accession>A0A545TQH9</accession>
<sequence>MSHRFEFVSLSIPGLYRVIKKPQNDSRGFFCRSFCAEEFREIGLAESIAQINHTLTKKRGSIRGMHFQNPPHAEVKIISCIRGKIFDVVVDVRKNSPTYLHLHMELLGAEDNTCLYVPKGLAHGFQTLTDDCEMLYLHSQSYEKSAEGALNPMDPKLAIDWPLETSEISDRDRNHPMIDAGFKGV</sequence>
<reference evidence="10 11" key="1">
    <citation type="submission" date="2019-06" db="EMBL/GenBank/DDBJ databases">
        <title>Whole genome sequence for Cellvibrionaceae sp. R142.</title>
        <authorList>
            <person name="Wang G."/>
        </authorList>
    </citation>
    <scope>NUCLEOTIDE SEQUENCE [LARGE SCALE GENOMIC DNA]</scope>
    <source>
        <strain evidence="10 11">R142</strain>
    </source>
</reference>
<dbReference type="AlphaFoldDB" id="A0A545TQH9"/>
<comment type="function">
    <text evidence="2">Catalyzes the epimerization of the C3' and C5'positions of dTDP-6-deoxy-D-xylo-4-hexulose, forming dTDP-6-deoxy-L-lyxo-4-hexulose.</text>
</comment>
<dbReference type="RefSeq" id="WP_142904358.1">
    <property type="nucleotide sequence ID" value="NZ_ML660092.1"/>
</dbReference>
<evidence type="ECO:0000256" key="1">
    <source>
        <dbReference type="ARBA" id="ARBA00001298"/>
    </source>
</evidence>
<dbReference type="Pfam" id="PF00908">
    <property type="entry name" value="dTDP_sugar_isom"/>
    <property type="match status" value="1"/>
</dbReference>
<dbReference type="InterPro" id="IPR014710">
    <property type="entry name" value="RmlC-like_jellyroll"/>
</dbReference>
<dbReference type="GO" id="GO:0000271">
    <property type="term" value="P:polysaccharide biosynthetic process"/>
    <property type="evidence" value="ECO:0007669"/>
    <property type="project" value="TreeGrafter"/>
</dbReference>
<dbReference type="GO" id="GO:0019305">
    <property type="term" value="P:dTDP-rhamnose biosynthetic process"/>
    <property type="evidence" value="ECO:0007669"/>
    <property type="project" value="TreeGrafter"/>
</dbReference>
<protein>
    <recommendedName>
        <fullName evidence="4">dTDP-4-dehydrorhamnose 3,5-epimerase</fullName>
        <ecNumber evidence="3">5.1.3.13</ecNumber>
    </recommendedName>
    <alternativeName>
        <fullName evidence="6">Thymidine diphospho-4-keto-rhamnose 3,5-epimerase</fullName>
    </alternativeName>
    <alternativeName>
        <fullName evidence="5">dTDP-4-keto-6-deoxyglucose 3,5-epimerase</fullName>
    </alternativeName>
    <alternativeName>
        <fullName evidence="7">dTDP-6-deoxy-D-xylo-4-hexulose 3,5-epimerase</fullName>
    </alternativeName>
</protein>
<keyword evidence="11" id="KW-1185">Reference proteome</keyword>
<evidence type="ECO:0000256" key="8">
    <source>
        <dbReference type="PIRSR" id="PIRSR600888-1"/>
    </source>
</evidence>
<evidence type="ECO:0000256" key="9">
    <source>
        <dbReference type="PIRSR" id="PIRSR600888-3"/>
    </source>
</evidence>
<evidence type="ECO:0000256" key="6">
    <source>
        <dbReference type="ARBA" id="ARBA00031424"/>
    </source>
</evidence>
<evidence type="ECO:0000313" key="11">
    <source>
        <dbReference type="Proteomes" id="UP000319732"/>
    </source>
</evidence>
<dbReference type="OrthoDB" id="9800680at2"/>
<gene>
    <name evidence="10" type="ORF">FKG94_11405</name>
</gene>
<evidence type="ECO:0000256" key="3">
    <source>
        <dbReference type="ARBA" id="ARBA00012098"/>
    </source>
</evidence>
<proteinExistence type="predicted"/>
<dbReference type="SUPFAM" id="SSF51182">
    <property type="entry name" value="RmlC-like cupins"/>
    <property type="match status" value="1"/>
</dbReference>
<dbReference type="GO" id="GO:0008830">
    <property type="term" value="F:dTDP-4-dehydrorhamnose 3,5-epimerase activity"/>
    <property type="evidence" value="ECO:0007669"/>
    <property type="project" value="UniProtKB-EC"/>
</dbReference>
<dbReference type="GO" id="GO:0005829">
    <property type="term" value="C:cytosol"/>
    <property type="evidence" value="ECO:0007669"/>
    <property type="project" value="TreeGrafter"/>
</dbReference>